<dbReference type="NCBIfam" id="TIGR01909">
    <property type="entry name" value="C_GCAxxG_C_C"/>
    <property type="match status" value="1"/>
</dbReference>
<proteinExistence type="predicted"/>
<dbReference type="GeneID" id="82157341"/>
<reference evidence="1 2" key="1">
    <citation type="submission" date="2020-05" db="EMBL/GenBank/DDBJ databases">
        <title>Distinct polysaccharide utilization as determinants for interspecies competition between intestinal Prevotella spp.</title>
        <authorList>
            <person name="Galvez E.J.C."/>
            <person name="Iljazovic A."/>
            <person name="Strowig T."/>
        </authorList>
    </citation>
    <scope>NUCLEOTIDE SEQUENCE [LARGE SCALE GENOMIC DNA]</scope>
    <source>
        <strain evidence="1 2">PROD</strain>
    </source>
</reference>
<dbReference type="EMBL" id="JABKKE010000008">
    <property type="protein sequence ID" value="NPE13908.1"/>
    <property type="molecule type" value="Genomic_DNA"/>
</dbReference>
<gene>
    <name evidence="1" type="ORF">HPS55_06140</name>
</gene>
<dbReference type="Proteomes" id="UP001193734">
    <property type="component" value="Unassembled WGS sequence"/>
</dbReference>
<keyword evidence="2" id="KW-1185">Reference proteome</keyword>
<name>A0ABX2AW23_9BACT</name>
<dbReference type="Pfam" id="PF09719">
    <property type="entry name" value="C_GCAxxG_C_C"/>
    <property type="match status" value="1"/>
</dbReference>
<dbReference type="RefSeq" id="WP_172174714.1">
    <property type="nucleotide sequence ID" value="NZ_CASGIA010000005.1"/>
</dbReference>
<evidence type="ECO:0000313" key="1">
    <source>
        <dbReference type="EMBL" id="NPE13908.1"/>
    </source>
</evidence>
<comment type="caution">
    <text evidence="1">The sequence shown here is derived from an EMBL/GenBank/DDBJ whole genome shotgun (WGS) entry which is preliminary data.</text>
</comment>
<accession>A0ABX2AW23</accession>
<dbReference type="InterPro" id="IPR010181">
    <property type="entry name" value="CGCAxxGCC_motif"/>
</dbReference>
<evidence type="ECO:0000313" key="2">
    <source>
        <dbReference type="Proteomes" id="UP001193734"/>
    </source>
</evidence>
<organism evidence="1 2">
    <name type="scientific">Xylanibacter rodentium</name>
    <dbReference type="NCBI Taxonomy" id="2736289"/>
    <lineage>
        <taxon>Bacteria</taxon>
        <taxon>Pseudomonadati</taxon>
        <taxon>Bacteroidota</taxon>
        <taxon>Bacteroidia</taxon>
        <taxon>Bacteroidales</taxon>
        <taxon>Prevotellaceae</taxon>
        <taxon>Xylanibacter</taxon>
    </lineage>
</organism>
<protein>
    <submittedName>
        <fullName evidence="1">C_GCAxxG_C_C family protein</fullName>
    </submittedName>
</protein>
<sequence>MKLNKEERVRRAEELFMQGYNCSQSVVAAFADIYGYTEEQALKLSAGFGGGIGRMRMTCGAACGMVTLAGMDCGSVTAGDREGKSVNYRVVQQLMKRFEEMHGSTVCAELLKLKKGAPLSYEASERTAEYYKTRPCVSQIVSAAKIFAEYLEDTEGPSLPPQGEV</sequence>